<evidence type="ECO:0000256" key="3">
    <source>
        <dbReference type="ARBA" id="ARBA00022630"/>
    </source>
</evidence>
<reference evidence="12 13" key="1">
    <citation type="submission" date="2019-09" db="EMBL/GenBank/DDBJ databases">
        <title>Complete genome sequence of Arachidicoccus sp. B3-10 isolated from apple orchard soil.</title>
        <authorList>
            <person name="Kim H.S."/>
            <person name="Han K.-I."/>
            <person name="Suh M.K."/>
            <person name="Lee K.C."/>
            <person name="Eom M.K."/>
            <person name="Kim J.-S."/>
            <person name="Kang S.W."/>
            <person name="Sin Y."/>
            <person name="Lee J.-S."/>
        </authorList>
    </citation>
    <scope>NUCLEOTIDE SEQUENCE [LARGE SCALE GENOMIC DNA]</scope>
    <source>
        <strain evidence="12 13">B3-10</strain>
    </source>
</reference>
<dbReference type="EC" id="2.7.1.180" evidence="1 10"/>
<proteinExistence type="inferred from homology"/>
<evidence type="ECO:0000256" key="5">
    <source>
        <dbReference type="ARBA" id="ARBA00022723"/>
    </source>
</evidence>
<evidence type="ECO:0000256" key="8">
    <source>
        <dbReference type="ARBA" id="ARBA00031306"/>
    </source>
</evidence>
<feature type="binding site" evidence="11">
    <location>
        <position position="266"/>
    </location>
    <ligand>
        <name>Mg(2+)</name>
        <dbReference type="ChEBI" id="CHEBI:18420"/>
    </ligand>
</feature>
<dbReference type="KEGG" id="arac:E0W69_019930"/>
<keyword evidence="6 10" id="KW-0274">FAD</keyword>
<dbReference type="AlphaFoldDB" id="A0A5P2G692"/>
<comment type="similarity">
    <text evidence="10">Belongs to the ApbE family.</text>
</comment>
<evidence type="ECO:0000256" key="6">
    <source>
        <dbReference type="ARBA" id="ARBA00022827"/>
    </source>
</evidence>
<dbReference type="Pfam" id="PF02424">
    <property type="entry name" value="ApbE"/>
    <property type="match status" value="1"/>
</dbReference>
<dbReference type="SUPFAM" id="SSF143631">
    <property type="entry name" value="ApbE-like"/>
    <property type="match status" value="1"/>
</dbReference>
<feature type="binding site" evidence="11">
    <location>
        <position position="154"/>
    </location>
    <ligand>
        <name>Mg(2+)</name>
        <dbReference type="ChEBI" id="CHEBI:18420"/>
    </ligand>
</feature>
<name>A0A5P2G692_9BACT</name>
<dbReference type="OrthoDB" id="9778595at2"/>
<evidence type="ECO:0000256" key="4">
    <source>
        <dbReference type="ARBA" id="ARBA00022679"/>
    </source>
</evidence>
<dbReference type="RefSeq" id="WP_131331800.1">
    <property type="nucleotide sequence ID" value="NZ_CP044016.1"/>
</dbReference>
<evidence type="ECO:0000256" key="10">
    <source>
        <dbReference type="PIRNR" id="PIRNR006268"/>
    </source>
</evidence>
<organism evidence="12 13">
    <name type="scientific">Rhizosphaericola mali</name>
    <dbReference type="NCBI Taxonomy" id="2545455"/>
    <lineage>
        <taxon>Bacteria</taxon>
        <taxon>Pseudomonadati</taxon>
        <taxon>Bacteroidota</taxon>
        <taxon>Chitinophagia</taxon>
        <taxon>Chitinophagales</taxon>
        <taxon>Chitinophagaceae</taxon>
        <taxon>Rhizosphaericola</taxon>
    </lineage>
</organism>
<evidence type="ECO:0000256" key="11">
    <source>
        <dbReference type="PIRSR" id="PIRSR006268-2"/>
    </source>
</evidence>
<evidence type="ECO:0000313" key="12">
    <source>
        <dbReference type="EMBL" id="QES90817.1"/>
    </source>
</evidence>
<dbReference type="InterPro" id="IPR024932">
    <property type="entry name" value="ApbE"/>
</dbReference>
<evidence type="ECO:0000256" key="2">
    <source>
        <dbReference type="ARBA" id="ARBA00016337"/>
    </source>
</evidence>
<evidence type="ECO:0000256" key="7">
    <source>
        <dbReference type="ARBA" id="ARBA00022842"/>
    </source>
</evidence>
<dbReference type="PANTHER" id="PTHR30040">
    <property type="entry name" value="THIAMINE BIOSYNTHESIS LIPOPROTEIN APBE"/>
    <property type="match status" value="1"/>
</dbReference>
<dbReference type="PANTHER" id="PTHR30040:SF2">
    <property type="entry name" value="FAD:PROTEIN FMN TRANSFERASE"/>
    <property type="match status" value="1"/>
</dbReference>
<evidence type="ECO:0000313" key="13">
    <source>
        <dbReference type="Proteomes" id="UP000292424"/>
    </source>
</evidence>
<comment type="cofactor">
    <cofactor evidence="11">
        <name>Mg(2+)</name>
        <dbReference type="ChEBI" id="CHEBI:18420"/>
    </cofactor>
    <cofactor evidence="11">
        <name>Mn(2+)</name>
        <dbReference type="ChEBI" id="CHEBI:29035"/>
    </cofactor>
    <text evidence="11">Magnesium. Can also use manganese.</text>
</comment>
<comment type="catalytic activity">
    <reaction evidence="9 10">
        <text>L-threonyl-[protein] + FAD = FMN-L-threonyl-[protein] + AMP + H(+)</text>
        <dbReference type="Rhea" id="RHEA:36847"/>
        <dbReference type="Rhea" id="RHEA-COMP:11060"/>
        <dbReference type="Rhea" id="RHEA-COMP:11061"/>
        <dbReference type="ChEBI" id="CHEBI:15378"/>
        <dbReference type="ChEBI" id="CHEBI:30013"/>
        <dbReference type="ChEBI" id="CHEBI:57692"/>
        <dbReference type="ChEBI" id="CHEBI:74257"/>
        <dbReference type="ChEBI" id="CHEBI:456215"/>
        <dbReference type="EC" id="2.7.1.180"/>
    </reaction>
</comment>
<keyword evidence="7 10" id="KW-0460">Magnesium</keyword>
<keyword evidence="3 10" id="KW-0285">Flavoprotein</keyword>
<dbReference type="InterPro" id="IPR003374">
    <property type="entry name" value="ApbE-like_sf"/>
</dbReference>
<evidence type="ECO:0000256" key="1">
    <source>
        <dbReference type="ARBA" id="ARBA00011955"/>
    </source>
</evidence>
<dbReference type="GO" id="GO:0016740">
    <property type="term" value="F:transferase activity"/>
    <property type="evidence" value="ECO:0007669"/>
    <property type="project" value="UniProtKB-UniRule"/>
</dbReference>
<protein>
    <recommendedName>
        <fullName evidence="2 10">FAD:protein FMN transferase</fullName>
        <ecNumber evidence="1 10">2.7.1.180</ecNumber>
    </recommendedName>
    <alternativeName>
        <fullName evidence="8 10">Flavin transferase</fullName>
    </alternativeName>
</protein>
<accession>A0A5P2G692</accession>
<keyword evidence="5 10" id="KW-0479">Metal-binding</keyword>
<dbReference type="PIRSF" id="PIRSF006268">
    <property type="entry name" value="ApbE"/>
    <property type="match status" value="1"/>
</dbReference>
<feature type="binding site" evidence="11">
    <location>
        <position position="270"/>
    </location>
    <ligand>
        <name>Mg(2+)</name>
        <dbReference type="ChEBI" id="CHEBI:18420"/>
    </ligand>
</feature>
<evidence type="ECO:0000256" key="9">
    <source>
        <dbReference type="ARBA" id="ARBA00048540"/>
    </source>
</evidence>
<dbReference type="GO" id="GO:0046872">
    <property type="term" value="F:metal ion binding"/>
    <property type="evidence" value="ECO:0007669"/>
    <property type="project" value="UniProtKB-UniRule"/>
</dbReference>
<dbReference type="Proteomes" id="UP000292424">
    <property type="component" value="Chromosome"/>
</dbReference>
<gene>
    <name evidence="12" type="ORF">E0W69_019930</name>
</gene>
<keyword evidence="4 10" id="KW-0808">Transferase</keyword>
<dbReference type="Gene3D" id="3.10.520.10">
    <property type="entry name" value="ApbE-like domains"/>
    <property type="match status" value="1"/>
</dbReference>
<sequence>MQRPQQQAARPLYWTRTEFLFHCHFKIKIPLFYPENILDELFEEIKRIDKLYNSFQPQSYFWKVNQQAGDWVNVDQTTIALLNRTIEMSDYFNGQYDISITPLLRLWHFFDEEKKYIPKEYEILEILDKVNYKNIEINHDKVKIAKGMELTTGSFLKSFAVDCIVDQIKNKYKITDALINAGGSTIYAINDDTHPYWKVNIPDISNQKENLATIKLSNTSINISAQNLSFVEINATQFGHIIHPKTGQPSTNKQVAVITENACSGDMLSTGLLCMTDNIKDTMENLEEKYQASSLLIDSTNKEYASSKFSTYKL</sequence>
<dbReference type="EMBL" id="CP044016">
    <property type="protein sequence ID" value="QES90817.1"/>
    <property type="molecule type" value="Genomic_DNA"/>
</dbReference>
<keyword evidence="13" id="KW-1185">Reference proteome</keyword>